<dbReference type="InterPro" id="IPR024961">
    <property type="entry name" value="T2SS_GspC_N"/>
</dbReference>
<dbReference type="GO" id="GO:0015627">
    <property type="term" value="C:type II protein secretion system complex"/>
    <property type="evidence" value="ECO:0007669"/>
    <property type="project" value="InterPro"/>
</dbReference>
<dbReference type="Gene3D" id="2.30.42.10">
    <property type="match status" value="1"/>
</dbReference>
<evidence type="ECO:0000256" key="5">
    <source>
        <dbReference type="ARBA" id="ARBA00022519"/>
    </source>
</evidence>
<dbReference type="AlphaFoldDB" id="W8KR52"/>
<dbReference type="InterPro" id="IPR001639">
    <property type="entry name" value="T2SS_protein-GspC"/>
</dbReference>
<dbReference type="RefSeq" id="WP_025280370.1">
    <property type="nucleotide sequence ID" value="NZ_CP007268.1"/>
</dbReference>
<keyword evidence="7" id="KW-0653">Protein transport</keyword>
<dbReference type="PROSITE" id="PS50106">
    <property type="entry name" value="PDZ"/>
    <property type="match status" value="1"/>
</dbReference>
<evidence type="ECO:0000313" key="11">
    <source>
        <dbReference type="EMBL" id="AHK78056.1"/>
    </source>
</evidence>
<keyword evidence="3" id="KW-0813">Transport</keyword>
<dbReference type="Proteomes" id="UP000019442">
    <property type="component" value="Chromosome"/>
</dbReference>
<evidence type="ECO:0000259" key="10">
    <source>
        <dbReference type="PROSITE" id="PS50106"/>
    </source>
</evidence>
<dbReference type="OrthoDB" id="1491375at2"/>
<dbReference type="EMBL" id="CP007268">
    <property type="protein sequence ID" value="AHK78056.1"/>
    <property type="molecule type" value="Genomic_DNA"/>
</dbReference>
<evidence type="ECO:0000256" key="2">
    <source>
        <dbReference type="ARBA" id="ARBA00007986"/>
    </source>
</evidence>
<dbReference type="NCBIfam" id="TIGR01713">
    <property type="entry name" value="typeII_sec_gspC"/>
    <property type="match status" value="1"/>
</dbReference>
<feature type="domain" description="PDZ" evidence="10">
    <location>
        <begin position="188"/>
        <end position="298"/>
    </location>
</feature>
<dbReference type="InterPro" id="IPR001478">
    <property type="entry name" value="PDZ"/>
</dbReference>
<reference evidence="12" key="2">
    <citation type="submission" date="2014-02" db="EMBL/GenBank/DDBJ databases">
        <title>Draft Genome Sequence of extremely halophilic bacteria Halorhodospira halochloris.</title>
        <authorList>
            <person name="Singh K.S."/>
        </authorList>
    </citation>
    <scope>NUCLEOTIDE SEQUENCE [LARGE SCALE GENOMIC DNA]</scope>
    <source>
        <strain evidence="12">A</strain>
    </source>
</reference>
<dbReference type="InterPro" id="IPR036034">
    <property type="entry name" value="PDZ_sf"/>
</dbReference>
<dbReference type="InterPro" id="IPR041489">
    <property type="entry name" value="PDZ_6"/>
</dbReference>
<dbReference type="GO" id="GO:0005886">
    <property type="term" value="C:plasma membrane"/>
    <property type="evidence" value="ECO:0007669"/>
    <property type="project" value="UniProtKB-SubCell"/>
</dbReference>
<accession>W8KR52</accession>
<evidence type="ECO:0000256" key="6">
    <source>
        <dbReference type="ARBA" id="ARBA00022692"/>
    </source>
</evidence>
<evidence type="ECO:0000256" key="7">
    <source>
        <dbReference type="ARBA" id="ARBA00022927"/>
    </source>
</evidence>
<organism evidence="11 12">
    <name type="scientific">Ectothiorhodospira haloalkaliphila</name>
    <dbReference type="NCBI Taxonomy" id="421628"/>
    <lineage>
        <taxon>Bacteria</taxon>
        <taxon>Pseudomonadati</taxon>
        <taxon>Pseudomonadota</taxon>
        <taxon>Gammaproteobacteria</taxon>
        <taxon>Chromatiales</taxon>
        <taxon>Ectothiorhodospiraceae</taxon>
        <taxon>Ectothiorhodospira</taxon>
    </lineage>
</organism>
<dbReference type="Gene3D" id="2.30.30.830">
    <property type="match status" value="1"/>
</dbReference>
<reference evidence="11 12" key="1">
    <citation type="journal article" date="2014" name="J Genomics">
        <title>Draft Genome Sequence of the Extremely Halophilic Phototrophic Purple Sulfur Bacterium Halorhodospira halochloris.</title>
        <authorList>
            <person name="Singh K.S."/>
            <person name="Kirksey J."/>
            <person name="Hoff W.D."/>
            <person name="Deole R."/>
        </authorList>
    </citation>
    <scope>NUCLEOTIDE SEQUENCE [LARGE SCALE GENOMIC DNA]</scope>
    <source>
        <strain evidence="11 12">A</strain>
    </source>
</reference>
<dbReference type="Pfam" id="PF17820">
    <property type="entry name" value="PDZ_6"/>
    <property type="match status" value="1"/>
</dbReference>
<proteinExistence type="inferred from homology"/>
<evidence type="ECO:0000313" key="12">
    <source>
        <dbReference type="Proteomes" id="UP000019442"/>
    </source>
</evidence>
<keyword evidence="8" id="KW-1133">Transmembrane helix</keyword>
<evidence type="ECO:0000256" key="1">
    <source>
        <dbReference type="ARBA" id="ARBA00004533"/>
    </source>
</evidence>
<gene>
    <name evidence="11" type="ORF">M911_01255</name>
</gene>
<dbReference type="KEGG" id="hhc:M911_01255"/>
<name>W8KR52_9GAMM</name>
<evidence type="ECO:0000256" key="4">
    <source>
        <dbReference type="ARBA" id="ARBA00022475"/>
    </source>
</evidence>
<keyword evidence="4" id="KW-1003">Cell membrane</keyword>
<evidence type="ECO:0000256" key="3">
    <source>
        <dbReference type="ARBA" id="ARBA00022448"/>
    </source>
</evidence>
<dbReference type="GO" id="GO:0015628">
    <property type="term" value="P:protein secretion by the type II secretion system"/>
    <property type="evidence" value="ECO:0007669"/>
    <property type="project" value="InterPro"/>
</dbReference>
<sequence>MFSVSSLAGPGRFRPKPNDLTRLAPWVTLALVILLAWSLARVTWDMVAPSSAPLSAAASARPESPPIITQERRDDGLERVARLSLFGEAERTVESPPVPTEAPETRLRLSLKGVIAFADPGLGVALISGEGTDERHYLVGASLPGNATLEQVFADRVILSRQGRFEMLRLPREQMGEAAVQRGASRPTVSQIESSDGRAPVDAGLAADLAARRDNWLENPNRFMEAVRIRPVMEQGSIKGFSIAPRRDAALFRQAGLRPGDVVTAINGVAVGSIDDPQALAGQLSEAREVTLEVERQGRVMTVTLPLGS</sequence>
<keyword evidence="5" id="KW-0997">Cell inner membrane</keyword>
<dbReference type="SUPFAM" id="SSF50156">
    <property type="entry name" value="PDZ domain-like"/>
    <property type="match status" value="1"/>
</dbReference>
<keyword evidence="9" id="KW-0472">Membrane</keyword>
<evidence type="ECO:0000256" key="9">
    <source>
        <dbReference type="ARBA" id="ARBA00023136"/>
    </source>
</evidence>
<dbReference type="HOGENOM" id="CLU_068012_1_0_6"/>
<keyword evidence="12" id="KW-1185">Reference proteome</keyword>
<comment type="subcellular location">
    <subcellularLocation>
        <location evidence="1">Cell inner membrane</location>
    </subcellularLocation>
</comment>
<comment type="similarity">
    <text evidence="2">Belongs to the GSP C family.</text>
</comment>
<dbReference type="Pfam" id="PF11356">
    <property type="entry name" value="T2SSC"/>
    <property type="match status" value="1"/>
</dbReference>
<protein>
    <submittedName>
        <fullName evidence="11">General secretion pathway protein GspC</fullName>
    </submittedName>
</protein>
<keyword evidence="6" id="KW-0812">Transmembrane</keyword>
<evidence type="ECO:0000256" key="8">
    <source>
        <dbReference type="ARBA" id="ARBA00022989"/>
    </source>
</evidence>